<dbReference type="AlphaFoldDB" id="A0A0D0SPQ6"/>
<reference evidence="2 5" key="2">
    <citation type="submission" date="2019-07" db="EMBL/GenBank/DDBJ databases">
        <title>Whole genome shotgun sequence of Staphylococcus gallinarum NBRC 109767.</title>
        <authorList>
            <person name="Hosoyama A."/>
            <person name="Uohara A."/>
            <person name="Ohji S."/>
            <person name="Ichikawa N."/>
        </authorList>
    </citation>
    <scope>NUCLEOTIDE SEQUENCE [LARGE SCALE GENOMIC DNA]</scope>
    <source>
        <strain evidence="2 5">NBRC 109767</strain>
    </source>
</reference>
<dbReference type="Proteomes" id="UP000283576">
    <property type="component" value="Unassembled WGS sequence"/>
</dbReference>
<reference evidence="3 4" key="1">
    <citation type="journal article" date="2016" name="Front. Microbiol.">
        <title>Comprehensive Phylogenetic Analysis of Bovine Non-aureus Staphylococci Species Based on Whole-Genome Sequencing.</title>
        <authorList>
            <person name="Naushad S."/>
            <person name="Barkema H.W."/>
            <person name="Luby C."/>
            <person name="Condas L.A."/>
            <person name="Nobrega D.B."/>
            <person name="Carson D.A."/>
            <person name="De Buck J."/>
        </authorList>
    </citation>
    <scope>NUCLEOTIDE SEQUENCE [LARGE SCALE GENOMIC DNA]</scope>
    <source>
        <strain evidence="3 4">SNUC 1388</strain>
    </source>
</reference>
<protein>
    <submittedName>
        <fullName evidence="3">Uncharacterized protein</fullName>
    </submittedName>
</protein>
<evidence type="ECO:0000313" key="5">
    <source>
        <dbReference type="Proteomes" id="UP000321057"/>
    </source>
</evidence>
<dbReference type="RefSeq" id="WP_042738167.1">
    <property type="nucleotide sequence ID" value="NZ_BKAX01000001.1"/>
</dbReference>
<evidence type="ECO:0000256" key="1">
    <source>
        <dbReference type="SAM" id="Phobius"/>
    </source>
</evidence>
<dbReference type="OrthoDB" id="2410764at2"/>
<dbReference type="EMBL" id="BKAX01000001">
    <property type="protein sequence ID" value="GEQ04413.1"/>
    <property type="molecule type" value="Genomic_DNA"/>
</dbReference>
<proteinExistence type="predicted"/>
<keyword evidence="1" id="KW-0812">Transmembrane</keyword>
<comment type="caution">
    <text evidence="3">The sequence shown here is derived from an EMBL/GenBank/DDBJ whole genome shotgun (WGS) entry which is preliminary data.</text>
</comment>
<keyword evidence="5" id="KW-1185">Reference proteome</keyword>
<evidence type="ECO:0000313" key="2">
    <source>
        <dbReference type="EMBL" id="GEQ04413.1"/>
    </source>
</evidence>
<keyword evidence="1" id="KW-1133">Transmembrane helix</keyword>
<keyword evidence="1" id="KW-0472">Membrane</keyword>
<name>A0A0D0SPQ6_STAGA</name>
<evidence type="ECO:0000313" key="3">
    <source>
        <dbReference type="EMBL" id="RIL42803.1"/>
    </source>
</evidence>
<dbReference type="GeneID" id="93845974"/>
<dbReference type="Proteomes" id="UP000321057">
    <property type="component" value="Unassembled WGS sequence"/>
</dbReference>
<gene>
    <name evidence="3" type="ORF">BUZ01_08040</name>
    <name evidence="2" type="ORF">SGA02_02410</name>
</gene>
<accession>A0A0D0SPQ6</accession>
<feature type="transmembrane region" description="Helical" evidence="1">
    <location>
        <begin position="35"/>
        <end position="52"/>
    </location>
</feature>
<sequence length="91" mass="11007">MTFNIILLVIVLIIAQLIIGHLLHDIGFSYKKSIILMCFPLGIGLFYLQLFYYERRYHKWDVPIQAKLRLKYMYILTFFEYVAVYICLFKM</sequence>
<evidence type="ECO:0000313" key="4">
    <source>
        <dbReference type="Proteomes" id="UP000283576"/>
    </source>
</evidence>
<feature type="transmembrane region" description="Helical" evidence="1">
    <location>
        <begin position="72"/>
        <end position="89"/>
    </location>
</feature>
<feature type="transmembrane region" description="Helical" evidence="1">
    <location>
        <begin position="6"/>
        <end position="23"/>
    </location>
</feature>
<organism evidence="3 4">
    <name type="scientific">Staphylococcus gallinarum</name>
    <dbReference type="NCBI Taxonomy" id="1293"/>
    <lineage>
        <taxon>Bacteria</taxon>
        <taxon>Bacillati</taxon>
        <taxon>Bacillota</taxon>
        <taxon>Bacilli</taxon>
        <taxon>Bacillales</taxon>
        <taxon>Staphylococcaceae</taxon>
        <taxon>Staphylococcus</taxon>
    </lineage>
</organism>
<dbReference type="EMBL" id="QXRZ01000004">
    <property type="protein sequence ID" value="RIL42803.1"/>
    <property type="molecule type" value="Genomic_DNA"/>
</dbReference>